<sequence length="290" mass="31533">MRPPLVPAALERHAFRGTEAVRAGTLTANQLRGRAWRRLYPDVYLHRDVPVTHLVRVRAATLLLPASVVTGRSAAAVWGVDLAAAEDDVEVTVPPGTHQRRVPGLVVRRAVVPDQHRWRRLGLPVTTAGATAVRLASMLPPVEAVVAVDRMIATGATDLAEVRAIAAAGRGRGCARARTACARADGLAESPPETRVRLLLEDSSLPRSVAQHTITVGGFFVARVDFAWPERKVALEYDGSWHAEPGQFAKDRRRLNRLREAGWVVVFVTAEDLRRPGALVDRVARALGAR</sequence>
<dbReference type="SUPFAM" id="SSF52980">
    <property type="entry name" value="Restriction endonuclease-like"/>
    <property type="match status" value="1"/>
</dbReference>
<dbReference type="InterPro" id="IPR011335">
    <property type="entry name" value="Restrct_endonuc-II-like"/>
</dbReference>
<evidence type="ECO:0000313" key="2">
    <source>
        <dbReference type="EMBL" id="SOC47202.1"/>
    </source>
</evidence>
<dbReference type="RefSeq" id="WP_097193569.1">
    <property type="nucleotide sequence ID" value="NZ_OBQI01000001.1"/>
</dbReference>
<keyword evidence="3" id="KW-1185">Reference proteome</keyword>
<protein>
    <recommendedName>
        <fullName evidence="1">DUF559 domain-containing protein</fullName>
    </recommendedName>
</protein>
<dbReference type="EMBL" id="OBQI01000001">
    <property type="protein sequence ID" value="SOC47202.1"/>
    <property type="molecule type" value="Genomic_DNA"/>
</dbReference>
<feature type="domain" description="DUF559" evidence="1">
    <location>
        <begin position="224"/>
        <end position="284"/>
    </location>
</feature>
<organism evidence="2 3">
    <name type="scientific">Blastococcus aggregatus</name>
    <dbReference type="NCBI Taxonomy" id="38502"/>
    <lineage>
        <taxon>Bacteria</taxon>
        <taxon>Bacillati</taxon>
        <taxon>Actinomycetota</taxon>
        <taxon>Actinomycetes</taxon>
        <taxon>Geodermatophilales</taxon>
        <taxon>Geodermatophilaceae</taxon>
        <taxon>Blastococcus</taxon>
    </lineage>
</organism>
<evidence type="ECO:0000313" key="3">
    <source>
        <dbReference type="Proteomes" id="UP000219435"/>
    </source>
</evidence>
<name>A0A285UZD3_9ACTN</name>
<evidence type="ECO:0000259" key="1">
    <source>
        <dbReference type="Pfam" id="PF04480"/>
    </source>
</evidence>
<reference evidence="3" key="1">
    <citation type="submission" date="2017-08" db="EMBL/GenBank/DDBJ databases">
        <authorList>
            <person name="Varghese N."/>
            <person name="Submissions S."/>
        </authorList>
    </citation>
    <scope>NUCLEOTIDE SEQUENCE [LARGE SCALE GENOMIC DNA]</scope>
    <source>
        <strain evidence="3">DSM 4725</strain>
    </source>
</reference>
<dbReference type="Pfam" id="PF04480">
    <property type="entry name" value="DUF559"/>
    <property type="match status" value="1"/>
</dbReference>
<proteinExistence type="predicted"/>
<dbReference type="Gene3D" id="3.40.960.10">
    <property type="entry name" value="VSR Endonuclease"/>
    <property type="match status" value="1"/>
</dbReference>
<accession>A0A285UZD3</accession>
<dbReference type="OrthoDB" id="3173471at2"/>
<dbReference type="Proteomes" id="UP000219435">
    <property type="component" value="Unassembled WGS sequence"/>
</dbReference>
<dbReference type="AlphaFoldDB" id="A0A285UZD3"/>
<gene>
    <name evidence="2" type="ORF">SAMN05660748_0677</name>
</gene>
<dbReference type="InterPro" id="IPR007569">
    <property type="entry name" value="DUF559"/>
</dbReference>